<comment type="caution">
    <text evidence="3">The sequence shown here is derived from an EMBL/GenBank/DDBJ whole genome shotgun (WGS) entry which is preliminary data.</text>
</comment>
<dbReference type="InterPro" id="IPR027417">
    <property type="entry name" value="P-loop_NTPase"/>
</dbReference>
<dbReference type="Proteomes" id="UP000663860">
    <property type="component" value="Unassembled WGS sequence"/>
</dbReference>
<evidence type="ECO:0000313" key="3">
    <source>
        <dbReference type="EMBL" id="CAF1265957.1"/>
    </source>
</evidence>
<dbReference type="Proteomes" id="UP000663868">
    <property type="component" value="Unassembled WGS sequence"/>
</dbReference>
<dbReference type="EMBL" id="CAJOBB010003876">
    <property type="protein sequence ID" value="CAF4063302.1"/>
    <property type="molecule type" value="Genomic_DNA"/>
</dbReference>
<evidence type="ECO:0000313" key="4">
    <source>
        <dbReference type="EMBL" id="CAF4063302.1"/>
    </source>
</evidence>
<dbReference type="AlphaFoldDB" id="A0A815B8U8"/>
<name>A0A815B8U8_9BILA</name>
<dbReference type="SUPFAM" id="SSF52540">
    <property type="entry name" value="P-loop containing nucleoside triphosphate hydrolases"/>
    <property type="match status" value="1"/>
</dbReference>
<dbReference type="CDD" id="cd00882">
    <property type="entry name" value="Ras_like_GTPase"/>
    <property type="match status" value="1"/>
</dbReference>
<feature type="region of interest" description="Disordered" evidence="1">
    <location>
        <begin position="164"/>
        <end position="188"/>
    </location>
</feature>
<gene>
    <name evidence="3" type="ORF">IZO911_LOCUS32152</name>
    <name evidence="4" type="ORF">KXQ929_LOCUS32280</name>
</gene>
<dbReference type="InterPro" id="IPR006073">
    <property type="entry name" value="GTP-bd"/>
</dbReference>
<dbReference type="Pfam" id="PF01926">
    <property type="entry name" value="MMR_HSR1"/>
    <property type="match status" value="1"/>
</dbReference>
<sequence length="475" mass="53747">MTDTTIKVFFEQYAETIHVPVSLVSTIEDVIKYVCQKSVGSMNIDYNNYYLFSKKNNEMLNNDKTLEETNILAVDDPALQLTMNTSFRERMMMAALKKLSEHQVEIEVNPQTHADDVQCQNIVSNNAKSTLDYSQATNSNELMSNDEKATILNKSEYTAVSENLKTNKSNASPGLPTSSLPTQDVSSKDATNVLEKEALGGSYQQFQKKIQKISEKITRDPILRQKIAEKFNEINIVVCGSPRVGKSTLINAICQQNLARTDPGLHSCTRTTSPYYVKGNTTVGDENVNYRYNIWDTPGFENWDKAQADFHTNFEHIKQKPKSDIICMIYCASPGSFADLKQLEGLLKECKNQHIFCALVCTNKWGGLEEQREAVMLNFQETLAKFHKKTREENGIIYFGDVGLCTSVNSRAINDKKTGREYEQSGISELIFGIMESLKAEKVAQWCMVAFENKPFWKSLFDNPIQRKKLLAKLA</sequence>
<reference evidence="3" key="1">
    <citation type="submission" date="2021-02" db="EMBL/GenBank/DDBJ databases">
        <authorList>
            <person name="Nowell W R."/>
        </authorList>
    </citation>
    <scope>NUCLEOTIDE SEQUENCE</scope>
</reference>
<dbReference type="Gene3D" id="3.40.50.300">
    <property type="entry name" value="P-loop containing nucleotide triphosphate hydrolases"/>
    <property type="match status" value="1"/>
</dbReference>
<evidence type="ECO:0000259" key="2">
    <source>
        <dbReference type="Pfam" id="PF01926"/>
    </source>
</evidence>
<feature type="domain" description="G" evidence="2">
    <location>
        <begin position="236"/>
        <end position="355"/>
    </location>
</feature>
<evidence type="ECO:0000256" key="1">
    <source>
        <dbReference type="SAM" id="MobiDB-lite"/>
    </source>
</evidence>
<dbReference type="EMBL" id="CAJNOE010000548">
    <property type="protein sequence ID" value="CAF1265957.1"/>
    <property type="molecule type" value="Genomic_DNA"/>
</dbReference>
<evidence type="ECO:0000313" key="5">
    <source>
        <dbReference type="Proteomes" id="UP000663860"/>
    </source>
</evidence>
<protein>
    <recommendedName>
        <fullName evidence="2">G domain-containing protein</fullName>
    </recommendedName>
</protein>
<accession>A0A815B8U8</accession>
<proteinExistence type="predicted"/>
<organism evidence="3 5">
    <name type="scientific">Adineta steineri</name>
    <dbReference type="NCBI Taxonomy" id="433720"/>
    <lineage>
        <taxon>Eukaryota</taxon>
        <taxon>Metazoa</taxon>
        <taxon>Spiralia</taxon>
        <taxon>Gnathifera</taxon>
        <taxon>Rotifera</taxon>
        <taxon>Eurotatoria</taxon>
        <taxon>Bdelloidea</taxon>
        <taxon>Adinetida</taxon>
        <taxon>Adinetidae</taxon>
        <taxon>Adineta</taxon>
    </lineage>
</organism>
<dbReference type="GO" id="GO:0005525">
    <property type="term" value="F:GTP binding"/>
    <property type="evidence" value="ECO:0007669"/>
    <property type="project" value="InterPro"/>
</dbReference>